<dbReference type="PROSITE" id="PS51900">
    <property type="entry name" value="CB"/>
    <property type="match status" value="1"/>
</dbReference>
<dbReference type="InterPro" id="IPR011010">
    <property type="entry name" value="DNA_brk_join_enz"/>
</dbReference>
<evidence type="ECO:0000259" key="6">
    <source>
        <dbReference type="PROSITE" id="PS51898"/>
    </source>
</evidence>
<evidence type="ECO:0000256" key="1">
    <source>
        <dbReference type="ARBA" id="ARBA00008857"/>
    </source>
</evidence>
<evidence type="ECO:0000256" key="3">
    <source>
        <dbReference type="ARBA" id="ARBA00023125"/>
    </source>
</evidence>
<dbReference type="PANTHER" id="PTHR30349">
    <property type="entry name" value="PHAGE INTEGRASE-RELATED"/>
    <property type="match status" value="1"/>
</dbReference>
<dbReference type="Gene3D" id="1.10.443.10">
    <property type="entry name" value="Intergrase catalytic core"/>
    <property type="match status" value="1"/>
</dbReference>
<dbReference type="PROSITE" id="PS51898">
    <property type="entry name" value="TYR_RECOMBINASE"/>
    <property type="match status" value="1"/>
</dbReference>
<accession>A0ABY4SKL3</accession>
<evidence type="ECO:0000256" key="4">
    <source>
        <dbReference type="ARBA" id="ARBA00023172"/>
    </source>
</evidence>
<reference evidence="8" key="1">
    <citation type="submission" date="2022-05" db="EMBL/GenBank/DDBJ databases">
        <title>An RpoN-dependent PEP-CTERM gene is involved in floc formation of an Aquincola tertiaricarbonis strain.</title>
        <authorList>
            <person name="Qiu D."/>
            <person name="Xia M."/>
        </authorList>
    </citation>
    <scope>NUCLEOTIDE SEQUENCE</scope>
    <source>
        <strain evidence="8">RN12</strain>
    </source>
</reference>
<proteinExistence type="inferred from homology"/>
<evidence type="ECO:0000313" key="8">
    <source>
        <dbReference type="EMBL" id="URI11699.1"/>
    </source>
</evidence>
<evidence type="ECO:0000256" key="2">
    <source>
        <dbReference type="ARBA" id="ARBA00022908"/>
    </source>
</evidence>
<name>A0ABY4SKL3_AQUTE</name>
<keyword evidence="2" id="KW-0229">DNA integration</keyword>
<dbReference type="RefSeq" id="WP_250199892.1">
    <property type="nucleotide sequence ID" value="NZ_CP097636.1"/>
</dbReference>
<comment type="similarity">
    <text evidence="1">Belongs to the 'phage' integrase family.</text>
</comment>
<keyword evidence="4" id="KW-0233">DNA recombination</keyword>
<dbReference type="Pfam" id="PF13495">
    <property type="entry name" value="Phage_int_SAM_4"/>
    <property type="match status" value="1"/>
</dbReference>
<dbReference type="InterPro" id="IPR002104">
    <property type="entry name" value="Integrase_catalytic"/>
</dbReference>
<dbReference type="InterPro" id="IPR004107">
    <property type="entry name" value="Integrase_SAM-like_N"/>
</dbReference>
<protein>
    <submittedName>
        <fullName evidence="8">Site-specific integrase</fullName>
    </submittedName>
</protein>
<evidence type="ECO:0000313" key="9">
    <source>
        <dbReference type="Proteomes" id="UP001056201"/>
    </source>
</evidence>
<dbReference type="InterPro" id="IPR044068">
    <property type="entry name" value="CB"/>
</dbReference>
<dbReference type="PANTHER" id="PTHR30349:SF64">
    <property type="entry name" value="PROPHAGE INTEGRASE INTD-RELATED"/>
    <property type="match status" value="1"/>
</dbReference>
<keyword evidence="9" id="KW-1185">Reference proteome</keyword>
<evidence type="ECO:0000256" key="5">
    <source>
        <dbReference type="PROSITE-ProRule" id="PRU01248"/>
    </source>
</evidence>
<organism evidence="8 9">
    <name type="scientific">Aquincola tertiaricarbonis</name>
    <dbReference type="NCBI Taxonomy" id="391953"/>
    <lineage>
        <taxon>Bacteria</taxon>
        <taxon>Pseudomonadati</taxon>
        <taxon>Pseudomonadota</taxon>
        <taxon>Betaproteobacteria</taxon>
        <taxon>Burkholderiales</taxon>
        <taxon>Sphaerotilaceae</taxon>
        <taxon>Aquincola</taxon>
    </lineage>
</organism>
<dbReference type="Pfam" id="PF00589">
    <property type="entry name" value="Phage_integrase"/>
    <property type="match status" value="1"/>
</dbReference>
<keyword evidence="3 5" id="KW-0238">DNA-binding</keyword>
<dbReference type="InterPro" id="IPR010998">
    <property type="entry name" value="Integrase_recombinase_N"/>
</dbReference>
<dbReference type="Proteomes" id="UP001056201">
    <property type="component" value="Chromosome 2"/>
</dbReference>
<dbReference type="EMBL" id="CP097636">
    <property type="protein sequence ID" value="URI11699.1"/>
    <property type="molecule type" value="Genomic_DNA"/>
</dbReference>
<dbReference type="InterPro" id="IPR013762">
    <property type="entry name" value="Integrase-like_cat_sf"/>
</dbReference>
<dbReference type="InterPro" id="IPR050090">
    <property type="entry name" value="Tyrosine_recombinase_XerCD"/>
</dbReference>
<dbReference type="Gene3D" id="1.10.150.130">
    <property type="match status" value="1"/>
</dbReference>
<evidence type="ECO:0000259" key="7">
    <source>
        <dbReference type="PROSITE" id="PS51900"/>
    </source>
</evidence>
<feature type="domain" description="Tyr recombinase" evidence="6">
    <location>
        <begin position="98"/>
        <end position="281"/>
    </location>
</feature>
<sequence length="303" mass="33637">MTPLRQRMLDAMVLRGFAERTVQAYIHAMAGLARHFNCSPELLTAQQVQDYMLHLHRDRKLSFSTVNQAASGFKFLYGTVLGLGTRQFDIPYARMPQQVPELLSRGEVAMLLACAPHVTAGTFLRLAYASGLRLNELCHLRWGDVHGQADRMCIHVRQGKGGKGRLVPLASDTLAVLQQWRALQPRAARSDDAPDWVFTARADRSKPMHDQSPQRWYRAAASAAGITKHGGLHTLRHCYATHLLEAGVDVHTLQQWLGHNHVQTTARYLHLVRPDAAVGARGASLALLQALPQPQPQPLPEPA</sequence>
<feature type="domain" description="Core-binding (CB)" evidence="7">
    <location>
        <begin position="1"/>
        <end position="81"/>
    </location>
</feature>
<dbReference type="SUPFAM" id="SSF56349">
    <property type="entry name" value="DNA breaking-rejoining enzymes"/>
    <property type="match status" value="1"/>
</dbReference>
<gene>
    <name evidence="8" type="ORF">MW290_22535</name>
</gene>